<name>A0ABU0U4I5_9SPHI</name>
<evidence type="ECO:0000259" key="6">
    <source>
        <dbReference type="Pfam" id="PF02836"/>
    </source>
</evidence>
<dbReference type="Gene3D" id="2.60.120.260">
    <property type="entry name" value="Galactose-binding domain-like"/>
    <property type="match status" value="1"/>
</dbReference>
<dbReference type="Pfam" id="PF02836">
    <property type="entry name" value="Glyco_hydro_2_C"/>
    <property type="match status" value="1"/>
</dbReference>
<feature type="domain" description="Glycosyl hydrolases family 2 sugar binding" evidence="7">
    <location>
        <begin position="113"/>
        <end position="183"/>
    </location>
</feature>
<keyword evidence="9" id="KW-1185">Reference proteome</keyword>
<organism evidence="8 9">
    <name type="scientific">Sphingobacterium zeae</name>
    <dbReference type="NCBI Taxonomy" id="1776859"/>
    <lineage>
        <taxon>Bacteria</taxon>
        <taxon>Pseudomonadati</taxon>
        <taxon>Bacteroidota</taxon>
        <taxon>Sphingobacteriia</taxon>
        <taxon>Sphingobacteriales</taxon>
        <taxon>Sphingobacteriaceae</taxon>
        <taxon>Sphingobacterium</taxon>
    </lineage>
</organism>
<sequence>MTQRFFMMKKTLLFASLMMAAQLNFAQDWKPAGSHILTPWGEKVTAQKPHPEYPRPQLTRTNNWQNLNGLWKYAITPVGTKEIPRQWDGNILVPFAIESALSGVGKEVGKDKALWYNNTITLDKSVSKNKVLLHFGAVDWQCDVYVNNQLVGRHEGGFDPFSMDVTSFLKKGAKQEIAIRVWDPTDDGPQPRGKQVNKPNGIWYTPVTGIWQTVWLESVPQTYIVSTKQTPRLDDGVLAFQASVEGSQAGDEIKVRALDGGKVIKEQTGQPNTSFDLSVPNLEPWSPSNPKLYDLEIQLIRKGKVVDQAKSYFAMRKIAMQKDENGVQRLMLNNKFTFQYGPLDQGWWPDGLHTAPTDEALKFDVVKTKEMGFNMIRKHIKVEPARWYRYCDSIGMLVWQDMPSGDLGGNHWDMQPGKISGGNRDRVRSQESENYYRKEWKTIMEVLHNYPSIVIWVPFNEAWGQFKTKEITEWTMSNDPSRLVNSASGGNFMETGHILDIHNYPDAAMPDPNLFGAKQVLALGEFGGLGLPIDGHSWQQKDNWGYQSFKNKTELLERYKRLIHDLTRLIPMGLSAAVYTQTTDVEVETNGLMTYDRKVVKMPEAELKAAHQALYNAPTK</sequence>
<feature type="domain" description="Glycoside hydrolase family 2 immunoglobulin-like beta-sandwich" evidence="5">
    <location>
        <begin position="223"/>
        <end position="316"/>
    </location>
</feature>
<dbReference type="Gene3D" id="2.60.40.10">
    <property type="entry name" value="Immunoglobulins"/>
    <property type="match status" value="1"/>
</dbReference>
<reference evidence="8 9" key="1">
    <citation type="submission" date="2023-07" db="EMBL/GenBank/DDBJ databases">
        <title>Functional and genomic diversity of the sorghum phyllosphere microbiome.</title>
        <authorList>
            <person name="Shade A."/>
        </authorList>
    </citation>
    <scope>NUCLEOTIDE SEQUENCE [LARGE SCALE GENOMIC DNA]</scope>
    <source>
        <strain evidence="8 9">SORGH_AS_0892</strain>
    </source>
</reference>
<evidence type="ECO:0000313" key="9">
    <source>
        <dbReference type="Proteomes" id="UP001244640"/>
    </source>
</evidence>
<keyword evidence="4" id="KW-0732">Signal</keyword>
<evidence type="ECO:0000256" key="4">
    <source>
        <dbReference type="SAM" id="SignalP"/>
    </source>
</evidence>
<dbReference type="Pfam" id="PF00703">
    <property type="entry name" value="Glyco_hydro_2"/>
    <property type="match status" value="1"/>
</dbReference>
<dbReference type="InterPro" id="IPR017853">
    <property type="entry name" value="GH"/>
</dbReference>
<dbReference type="InterPro" id="IPR008979">
    <property type="entry name" value="Galactose-bd-like_sf"/>
</dbReference>
<dbReference type="EMBL" id="JAUTBA010000001">
    <property type="protein sequence ID" value="MDQ1149845.1"/>
    <property type="molecule type" value="Genomic_DNA"/>
</dbReference>
<gene>
    <name evidence="8" type="ORF">QE382_001829</name>
</gene>
<dbReference type="PANTHER" id="PTHR42732">
    <property type="entry name" value="BETA-GALACTOSIDASE"/>
    <property type="match status" value="1"/>
</dbReference>
<comment type="similarity">
    <text evidence="1">Belongs to the glycosyl hydrolase 2 family.</text>
</comment>
<evidence type="ECO:0000259" key="7">
    <source>
        <dbReference type="Pfam" id="PF02837"/>
    </source>
</evidence>
<dbReference type="Gene3D" id="3.20.20.80">
    <property type="entry name" value="Glycosidases"/>
    <property type="match status" value="1"/>
</dbReference>
<evidence type="ECO:0000256" key="2">
    <source>
        <dbReference type="ARBA" id="ARBA00022801"/>
    </source>
</evidence>
<dbReference type="InterPro" id="IPR006102">
    <property type="entry name" value="Ig-like_GH2"/>
</dbReference>
<dbReference type="InterPro" id="IPR013783">
    <property type="entry name" value="Ig-like_fold"/>
</dbReference>
<comment type="caution">
    <text evidence="8">The sequence shown here is derived from an EMBL/GenBank/DDBJ whole genome shotgun (WGS) entry which is preliminary data.</text>
</comment>
<dbReference type="Proteomes" id="UP001244640">
    <property type="component" value="Unassembled WGS sequence"/>
</dbReference>
<proteinExistence type="inferred from homology"/>
<protein>
    <submittedName>
        <fullName evidence="8">Beta-galactosidase/beta-glucuronidase</fullName>
    </submittedName>
</protein>
<accession>A0ABU0U4I5</accession>
<dbReference type="InterPro" id="IPR051913">
    <property type="entry name" value="GH2_Domain-Containing"/>
</dbReference>
<dbReference type="PANTHER" id="PTHR42732:SF2">
    <property type="entry name" value="BETA-MANNOSIDASE"/>
    <property type="match status" value="1"/>
</dbReference>
<evidence type="ECO:0000313" key="8">
    <source>
        <dbReference type="EMBL" id="MDQ1149845.1"/>
    </source>
</evidence>
<keyword evidence="3" id="KW-0326">Glycosidase</keyword>
<keyword evidence="2" id="KW-0378">Hydrolase</keyword>
<evidence type="ECO:0000256" key="3">
    <source>
        <dbReference type="ARBA" id="ARBA00023295"/>
    </source>
</evidence>
<dbReference type="SUPFAM" id="SSF49785">
    <property type="entry name" value="Galactose-binding domain-like"/>
    <property type="match status" value="1"/>
</dbReference>
<evidence type="ECO:0000259" key="5">
    <source>
        <dbReference type="Pfam" id="PF00703"/>
    </source>
</evidence>
<feature type="signal peptide" evidence="4">
    <location>
        <begin position="1"/>
        <end position="26"/>
    </location>
</feature>
<feature type="domain" description="Glycoside hydrolase family 2 catalytic" evidence="6">
    <location>
        <begin position="360"/>
        <end position="496"/>
    </location>
</feature>
<dbReference type="Pfam" id="PF02837">
    <property type="entry name" value="Glyco_hydro_2_N"/>
    <property type="match status" value="1"/>
</dbReference>
<dbReference type="InterPro" id="IPR006104">
    <property type="entry name" value="Glyco_hydro_2_N"/>
</dbReference>
<feature type="chain" id="PRO_5046628286" evidence="4">
    <location>
        <begin position="27"/>
        <end position="620"/>
    </location>
</feature>
<dbReference type="InterPro" id="IPR036156">
    <property type="entry name" value="Beta-gal/glucu_dom_sf"/>
</dbReference>
<dbReference type="SUPFAM" id="SSF49303">
    <property type="entry name" value="beta-Galactosidase/glucuronidase domain"/>
    <property type="match status" value="1"/>
</dbReference>
<evidence type="ECO:0000256" key="1">
    <source>
        <dbReference type="ARBA" id="ARBA00007401"/>
    </source>
</evidence>
<dbReference type="SUPFAM" id="SSF51445">
    <property type="entry name" value="(Trans)glycosidases"/>
    <property type="match status" value="1"/>
</dbReference>
<dbReference type="InterPro" id="IPR006103">
    <property type="entry name" value="Glyco_hydro_2_cat"/>
</dbReference>